<proteinExistence type="inferred from homology"/>
<evidence type="ECO:0000256" key="11">
    <source>
        <dbReference type="ARBA" id="ARBA00023014"/>
    </source>
</evidence>
<name>A0ABZ2KJV3_9BACT</name>
<evidence type="ECO:0000313" key="14">
    <source>
        <dbReference type="EMBL" id="WXA97355.1"/>
    </source>
</evidence>
<comment type="subcellular location">
    <subcellularLocation>
        <location evidence="2">Cytoplasm</location>
    </subcellularLocation>
</comment>
<dbReference type="PROSITE" id="PS51918">
    <property type="entry name" value="RADICAL_SAM"/>
    <property type="match status" value="1"/>
</dbReference>
<evidence type="ECO:0000256" key="4">
    <source>
        <dbReference type="ARBA" id="ARBA00022485"/>
    </source>
</evidence>
<gene>
    <name evidence="14" type="ORF">LZC95_10960</name>
</gene>
<dbReference type="CDD" id="cd01335">
    <property type="entry name" value="Radical_SAM"/>
    <property type="match status" value="1"/>
</dbReference>
<dbReference type="Proteomes" id="UP001379533">
    <property type="component" value="Chromosome"/>
</dbReference>
<dbReference type="SFLD" id="SFLDF00275">
    <property type="entry name" value="adenosine_C2_methyltransferase"/>
    <property type="match status" value="1"/>
</dbReference>
<dbReference type="InterPro" id="IPR040072">
    <property type="entry name" value="Methyltransferase_A"/>
</dbReference>
<dbReference type="InterPro" id="IPR058240">
    <property type="entry name" value="rSAM_sf"/>
</dbReference>
<evidence type="ECO:0000256" key="3">
    <source>
        <dbReference type="ARBA" id="ARBA00007544"/>
    </source>
</evidence>
<dbReference type="Gene3D" id="3.20.20.70">
    <property type="entry name" value="Aldolase class I"/>
    <property type="match status" value="1"/>
</dbReference>
<keyword evidence="4" id="KW-0004">4Fe-4S</keyword>
<dbReference type="SFLD" id="SFLDS00029">
    <property type="entry name" value="Radical_SAM"/>
    <property type="match status" value="1"/>
</dbReference>
<evidence type="ECO:0000256" key="1">
    <source>
        <dbReference type="ARBA" id="ARBA00001966"/>
    </source>
</evidence>
<evidence type="ECO:0000256" key="7">
    <source>
        <dbReference type="ARBA" id="ARBA00022679"/>
    </source>
</evidence>
<evidence type="ECO:0000256" key="9">
    <source>
        <dbReference type="ARBA" id="ARBA00022723"/>
    </source>
</evidence>
<sequence length="351" mass="38601">MLALQGLTPVALAESAAISLAEARKIVSAVHRDRDLGVPLAEVRRVSLEAVRARGHVPALALVREESSQLDPFRKLLLRRADDDAKDELFETVRIPLERPGRYSVCVSSQVGCALACTFCATGRLGLRRNLETWEIVEQVRWVRRGLGPGERVHGVVFQGMGEPMANLDRVIEAIRVLCDPSAQAIDARAITVCTSGLPTGIRRLARELPKVRLGLSLGSAIPEVRRSLMPIDDSFSLDSVIDAGIEHARTTGLSPMWAMTLLHGVNDGEAHAHALADRVLDFTQRSGVRPRLSILAYNRIDENDDPFTRTPLEREDQYREIMRQRGVFTHKRYSGGSDVAAACGQLAARP</sequence>
<keyword evidence="9" id="KW-0479">Metal-binding</keyword>
<keyword evidence="7" id="KW-0808">Transferase</keyword>
<evidence type="ECO:0000313" key="15">
    <source>
        <dbReference type="Proteomes" id="UP001379533"/>
    </source>
</evidence>
<evidence type="ECO:0000256" key="5">
    <source>
        <dbReference type="ARBA" id="ARBA00022490"/>
    </source>
</evidence>
<keyword evidence="12" id="KW-1015">Disulfide bond</keyword>
<keyword evidence="11" id="KW-0411">Iron-sulfur</keyword>
<dbReference type="SUPFAM" id="SSF102114">
    <property type="entry name" value="Radical SAM enzymes"/>
    <property type="match status" value="1"/>
</dbReference>
<keyword evidence="6" id="KW-0489">Methyltransferase</keyword>
<dbReference type="InterPro" id="IPR013785">
    <property type="entry name" value="Aldolase_TIM"/>
</dbReference>
<dbReference type="PIRSF" id="PIRSF006004">
    <property type="entry name" value="CHP00048"/>
    <property type="match status" value="1"/>
</dbReference>
<dbReference type="PANTHER" id="PTHR30544">
    <property type="entry name" value="23S RRNA METHYLTRANSFERASE"/>
    <property type="match status" value="1"/>
</dbReference>
<keyword evidence="8" id="KW-0949">S-adenosyl-L-methionine</keyword>
<comment type="similarity">
    <text evidence="3">Belongs to the radical SAM superfamily. RlmN family.</text>
</comment>
<keyword evidence="10" id="KW-0408">Iron</keyword>
<reference evidence="14 15" key="1">
    <citation type="submission" date="2021-12" db="EMBL/GenBank/DDBJ databases">
        <title>Discovery of the Pendulisporaceae a myxobacterial family with distinct sporulation behavior and unique specialized metabolism.</title>
        <authorList>
            <person name="Garcia R."/>
            <person name="Popoff A."/>
            <person name="Bader C.D."/>
            <person name="Loehr J."/>
            <person name="Walesch S."/>
            <person name="Walt C."/>
            <person name="Boldt J."/>
            <person name="Bunk B."/>
            <person name="Haeckl F.J.F.P.J."/>
            <person name="Gunesch A.P."/>
            <person name="Birkelbach J."/>
            <person name="Nuebel U."/>
            <person name="Pietschmann T."/>
            <person name="Bach T."/>
            <person name="Mueller R."/>
        </authorList>
    </citation>
    <scope>NUCLEOTIDE SEQUENCE [LARGE SCALE GENOMIC DNA]</scope>
    <source>
        <strain evidence="14 15">MSr12523</strain>
    </source>
</reference>
<feature type="domain" description="Radical SAM core" evidence="13">
    <location>
        <begin position="99"/>
        <end position="338"/>
    </location>
</feature>
<organism evidence="14 15">
    <name type="scientific">Pendulispora brunnea</name>
    <dbReference type="NCBI Taxonomy" id="2905690"/>
    <lineage>
        <taxon>Bacteria</taxon>
        <taxon>Pseudomonadati</taxon>
        <taxon>Myxococcota</taxon>
        <taxon>Myxococcia</taxon>
        <taxon>Myxococcales</taxon>
        <taxon>Sorangiineae</taxon>
        <taxon>Pendulisporaceae</taxon>
        <taxon>Pendulispora</taxon>
    </lineage>
</organism>
<evidence type="ECO:0000259" key="13">
    <source>
        <dbReference type="PROSITE" id="PS51918"/>
    </source>
</evidence>
<dbReference type="InterPro" id="IPR004383">
    <property type="entry name" value="rRNA_lsu_MTrfase_RlmN/Cfr"/>
</dbReference>
<evidence type="ECO:0000256" key="6">
    <source>
        <dbReference type="ARBA" id="ARBA00022603"/>
    </source>
</evidence>
<protein>
    <submittedName>
        <fullName evidence="14">Radical SAM protein</fullName>
    </submittedName>
</protein>
<accession>A0ABZ2KJV3</accession>
<evidence type="ECO:0000256" key="8">
    <source>
        <dbReference type="ARBA" id="ARBA00022691"/>
    </source>
</evidence>
<evidence type="ECO:0000256" key="2">
    <source>
        <dbReference type="ARBA" id="ARBA00004496"/>
    </source>
</evidence>
<comment type="cofactor">
    <cofactor evidence="1">
        <name>[4Fe-4S] cluster</name>
        <dbReference type="ChEBI" id="CHEBI:49883"/>
    </cofactor>
</comment>
<keyword evidence="15" id="KW-1185">Reference proteome</keyword>
<dbReference type="Pfam" id="PF04055">
    <property type="entry name" value="Radical_SAM"/>
    <property type="match status" value="1"/>
</dbReference>
<evidence type="ECO:0000256" key="12">
    <source>
        <dbReference type="ARBA" id="ARBA00023157"/>
    </source>
</evidence>
<dbReference type="EMBL" id="CP089982">
    <property type="protein sequence ID" value="WXA97355.1"/>
    <property type="molecule type" value="Genomic_DNA"/>
</dbReference>
<dbReference type="PANTHER" id="PTHR30544:SF5">
    <property type="entry name" value="RADICAL SAM CORE DOMAIN-CONTAINING PROTEIN"/>
    <property type="match status" value="1"/>
</dbReference>
<keyword evidence="5" id="KW-0963">Cytoplasm</keyword>
<dbReference type="RefSeq" id="WP_394847971.1">
    <property type="nucleotide sequence ID" value="NZ_CP089982.1"/>
</dbReference>
<dbReference type="InterPro" id="IPR007197">
    <property type="entry name" value="rSAM"/>
</dbReference>
<dbReference type="SFLD" id="SFLDG01062">
    <property type="entry name" value="methyltransferase_(Class_A)"/>
    <property type="match status" value="1"/>
</dbReference>
<evidence type="ECO:0000256" key="10">
    <source>
        <dbReference type="ARBA" id="ARBA00023004"/>
    </source>
</evidence>